<dbReference type="InterPro" id="IPR039315">
    <property type="entry name" value="CheW"/>
</dbReference>
<evidence type="ECO:0000313" key="3">
    <source>
        <dbReference type="Proteomes" id="UP000298050"/>
    </source>
</evidence>
<dbReference type="Pfam" id="PF01584">
    <property type="entry name" value="CheW"/>
    <property type="match status" value="1"/>
</dbReference>
<dbReference type="SMART" id="SM00260">
    <property type="entry name" value="CheW"/>
    <property type="match status" value="1"/>
</dbReference>
<dbReference type="PANTHER" id="PTHR22617:SF23">
    <property type="entry name" value="CHEMOTAXIS PROTEIN CHEW"/>
    <property type="match status" value="1"/>
</dbReference>
<comment type="caution">
    <text evidence="2">The sequence shown here is derived from an EMBL/GenBank/DDBJ whole genome shotgun (WGS) entry which is preliminary data.</text>
</comment>
<reference evidence="2 3" key="1">
    <citation type="submission" date="2019-04" db="EMBL/GenBank/DDBJ databases">
        <title>Taxonomy of novel Haliea sp. from mangrove soil of West Coast of India.</title>
        <authorList>
            <person name="Verma A."/>
            <person name="Kumar P."/>
            <person name="Krishnamurthi S."/>
        </authorList>
    </citation>
    <scope>NUCLEOTIDE SEQUENCE [LARGE SCALE GENOMIC DNA]</scope>
    <source>
        <strain evidence="2 3">SAOS-164</strain>
    </source>
</reference>
<dbReference type="Gene3D" id="2.30.30.40">
    <property type="entry name" value="SH3 Domains"/>
    <property type="match status" value="1"/>
</dbReference>
<dbReference type="InterPro" id="IPR002545">
    <property type="entry name" value="CheW-lke_dom"/>
</dbReference>
<dbReference type="InterPro" id="IPR036061">
    <property type="entry name" value="CheW-like_dom_sf"/>
</dbReference>
<protein>
    <submittedName>
        <fullName evidence="2">Purine-binding chemotaxis protein CheW</fullName>
    </submittedName>
</protein>
<feature type="domain" description="CheW-like" evidence="1">
    <location>
        <begin position="20"/>
        <end position="158"/>
    </location>
</feature>
<dbReference type="Gene3D" id="2.40.50.180">
    <property type="entry name" value="CheA-289, Domain 4"/>
    <property type="match status" value="1"/>
</dbReference>
<dbReference type="OrthoDB" id="9806105at2"/>
<proteinExistence type="predicted"/>
<dbReference type="SUPFAM" id="SSF50341">
    <property type="entry name" value="CheW-like"/>
    <property type="match status" value="1"/>
</dbReference>
<dbReference type="PANTHER" id="PTHR22617">
    <property type="entry name" value="CHEMOTAXIS SENSOR HISTIDINE KINASE-RELATED"/>
    <property type="match status" value="1"/>
</dbReference>
<dbReference type="GO" id="GO:0007165">
    <property type="term" value="P:signal transduction"/>
    <property type="evidence" value="ECO:0007669"/>
    <property type="project" value="InterPro"/>
</dbReference>
<sequence length="158" mass="17162">MSDRKTRSTESEDDAGMADACEIVVFQIDELKCALNIRQAQEINRNLSITAVPEAPVHVKGVANLRGKVITVVDLRVVFGIQPREEGGLNQVIVIHSASEEVGLLVDYVDDIVYAVPDELHPPPANLSGIPGEFFTAIYKKDGDVAGLINLDQVLGRQ</sequence>
<gene>
    <name evidence="2" type="ORF">E4634_03200</name>
</gene>
<dbReference type="EMBL" id="SRLE01000003">
    <property type="protein sequence ID" value="TGD75466.1"/>
    <property type="molecule type" value="Genomic_DNA"/>
</dbReference>
<dbReference type="Proteomes" id="UP000298050">
    <property type="component" value="Unassembled WGS sequence"/>
</dbReference>
<keyword evidence="3" id="KW-1185">Reference proteome</keyword>
<evidence type="ECO:0000313" key="2">
    <source>
        <dbReference type="EMBL" id="TGD75466.1"/>
    </source>
</evidence>
<dbReference type="AlphaFoldDB" id="A0A4Z0M7T7"/>
<dbReference type="RefSeq" id="WP_135441169.1">
    <property type="nucleotide sequence ID" value="NZ_SRLE01000003.1"/>
</dbReference>
<dbReference type="PROSITE" id="PS50851">
    <property type="entry name" value="CHEW"/>
    <property type="match status" value="1"/>
</dbReference>
<evidence type="ECO:0000259" key="1">
    <source>
        <dbReference type="PROSITE" id="PS50851"/>
    </source>
</evidence>
<name>A0A4Z0M7T7_9GAMM</name>
<dbReference type="GO" id="GO:0005829">
    <property type="term" value="C:cytosol"/>
    <property type="evidence" value="ECO:0007669"/>
    <property type="project" value="TreeGrafter"/>
</dbReference>
<organism evidence="2 3">
    <name type="scientific">Mangrovimicrobium sediminis</name>
    <dbReference type="NCBI Taxonomy" id="2562682"/>
    <lineage>
        <taxon>Bacteria</taxon>
        <taxon>Pseudomonadati</taxon>
        <taxon>Pseudomonadota</taxon>
        <taxon>Gammaproteobacteria</taxon>
        <taxon>Cellvibrionales</taxon>
        <taxon>Halieaceae</taxon>
        <taxon>Mangrovimicrobium</taxon>
    </lineage>
</organism>
<accession>A0A4Z0M7T7</accession>
<dbReference type="GO" id="GO:0006935">
    <property type="term" value="P:chemotaxis"/>
    <property type="evidence" value="ECO:0007669"/>
    <property type="project" value="InterPro"/>
</dbReference>